<name>A0A0P1IBB0_9RHOB</name>
<evidence type="ECO:0000259" key="2">
    <source>
        <dbReference type="Pfam" id="PF26604"/>
    </source>
</evidence>
<keyword evidence="4" id="KW-1185">Reference proteome</keyword>
<evidence type="ECO:0000313" key="4">
    <source>
        <dbReference type="Proteomes" id="UP000051260"/>
    </source>
</evidence>
<dbReference type="InterPro" id="IPR058058">
    <property type="entry name" value="CBU_0592-like"/>
</dbReference>
<feature type="transmembrane region" description="Helical" evidence="1">
    <location>
        <begin position="39"/>
        <end position="57"/>
    </location>
</feature>
<dbReference type="AlphaFoldDB" id="A0A0P1IBB0"/>
<dbReference type="OrthoDB" id="7273604at2"/>
<dbReference type="RefSeq" id="WP_058282103.1">
    <property type="nucleotide sequence ID" value="NZ_CYUD01000007.1"/>
</dbReference>
<protein>
    <recommendedName>
        <fullName evidence="2">CBU-0592-like domain-containing protein</fullName>
    </recommendedName>
</protein>
<dbReference type="NCBIfam" id="NF047864">
    <property type="entry name" value="CBU_0592_membra"/>
    <property type="match status" value="1"/>
</dbReference>
<keyword evidence="1" id="KW-0812">Transmembrane</keyword>
<keyword evidence="1" id="KW-1133">Transmembrane helix</keyword>
<proteinExistence type="predicted"/>
<evidence type="ECO:0000313" key="3">
    <source>
        <dbReference type="EMBL" id="CUK02677.1"/>
    </source>
</evidence>
<dbReference type="STRING" id="1715692.RUE5091_02389"/>
<feature type="transmembrane region" description="Helical" evidence="1">
    <location>
        <begin position="63"/>
        <end position="83"/>
    </location>
</feature>
<gene>
    <name evidence="3" type="ORF">RUE5091_02389</name>
</gene>
<feature type="domain" description="CBU-0592-like" evidence="2">
    <location>
        <begin position="11"/>
        <end position="86"/>
    </location>
</feature>
<accession>A0A0P1IBB0</accession>
<dbReference type="Proteomes" id="UP000051260">
    <property type="component" value="Unassembled WGS sequence"/>
</dbReference>
<evidence type="ECO:0000256" key="1">
    <source>
        <dbReference type="SAM" id="Phobius"/>
    </source>
</evidence>
<reference evidence="4" key="1">
    <citation type="submission" date="2015-09" db="EMBL/GenBank/DDBJ databases">
        <authorList>
            <person name="Rodrigo-Torres L."/>
            <person name="Arahal D.R."/>
        </authorList>
    </citation>
    <scope>NUCLEOTIDE SEQUENCE [LARGE SCALE GENOMIC DNA]</scope>
    <source>
        <strain evidence="4">CECT 5091</strain>
    </source>
</reference>
<sequence length="89" mass="9926">MSAFLETLTLADAIGSFGALVVVGAYFATQMRMMNSDDLVFPVLNLAGSILIVYSLLQNFNLASMLIESFWILISMIGIVQFFRLRRAR</sequence>
<dbReference type="EMBL" id="CYUD01000007">
    <property type="protein sequence ID" value="CUK02677.1"/>
    <property type="molecule type" value="Genomic_DNA"/>
</dbReference>
<keyword evidence="1" id="KW-0472">Membrane</keyword>
<organism evidence="3 4">
    <name type="scientific">Ruegeria denitrificans</name>
    <dbReference type="NCBI Taxonomy" id="1715692"/>
    <lineage>
        <taxon>Bacteria</taxon>
        <taxon>Pseudomonadati</taxon>
        <taxon>Pseudomonadota</taxon>
        <taxon>Alphaproteobacteria</taxon>
        <taxon>Rhodobacterales</taxon>
        <taxon>Roseobacteraceae</taxon>
        <taxon>Ruegeria</taxon>
    </lineage>
</organism>
<feature type="transmembrane region" description="Helical" evidence="1">
    <location>
        <begin position="6"/>
        <end position="27"/>
    </location>
</feature>
<dbReference type="Pfam" id="PF26604">
    <property type="entry name" value="CBU_0592"/>
    <property type="match status" value="1"/>
</dbReference>